<dbReference type="EMBL" id="CAJNOO010000073">
    <property type="protein sequence ID" value="CAF0786083.1"/>
    <property type="molecule type" value="Genomic_DNA"/>
</dbReference>
<dbReference type="PANTHER" id="PTHR10252">
    <property type="entry name" value="HISTONE-LIKE TRANSCRIPTION FACTOR CCAAT-RELATED"/>
    <property type="match status" value="1"/>
</dbReference>
<dbReference type="PANTHER" id="PTHR10252:SF5">
    <property type="entry name" value="DR1-ASSOCIATED COREPRESSOR"/>
    <property type="match status" value="1"/>
</dbReference>
<dbReference type="EMBL" id="CAJOBD010003043">
    <property type="protein sequence ID" value="CAF3925136.1"/>
    <property type="molecule type" value="Genomic_DNA"/>
</dbReference>
<dbReference type="Pfam" id="PF00808">
    <property type="entry name" value="CBFD_NFYB_HMF"/>
    <property type="match status" value="1"/>
</dbReference>
<evidence type="ECO:0000256" key="3">
    <source>
        <dbReference type="SAM" id="MobiDB-lite"/>
    </source>
</evidence>
<sequence length="202" mass="23010">MPNRRKPNTLFLPARIKRLMQKDEEVGKLSATVPVIAARALEQFLEELITKSASITISLQAKTLTPEHIRQYIYADARLSFLHDLANRMGTGPNNVGRTLSTSSAISTTTNRSSFHQQLSVPYQDPLPLPSTTSTNQTNLLYINHQLSRTYSNQYYTKVKTNKRSFDLVDDEQEEEDDDDDDNDNDDDDDDDERFMPNHTAT</sequence>
<evidence type="ECO:0000313" key="6">
    <source>
        <dbReference type="EMBL" id="CAF0880430.1"/>
    </source>
</evidence>
<dbReference type="CDD" id="cd22906">
    <property type="entry name" value="HFD_DRAP1"/>
    <property type="match status" value="1"/>
</dbReference>
<dbReference type="AlphaFoldDB" id="A0A819J5Q1"/>
<dbReference type="GO" id="GO:0017054">
    <property type="term" value="C:negative cofactor 2 complex"/>
    <property type="evidence" value="ECO:0007669"/>
    <property type="project" value="TreeGrafter"/>
</dbReference>
<keyword evidence="2" id="KW-0539">Nucleus</keyword>
<evidence type="ECO:0000313" key="11">
    <source>
        <dbReference type="Proteomes" id="UP000663836"/>
    </source>
</evidence>
<dbReference type="Gene3D" id="1.10.20.10">
    <property type="entry name" value="Histone, subunit A"/>
    <property type="match status" value="1"/>
</dbReference>
<dbReference type="Proteomes" id="UP000663882">
    <property type="component" value="Unassembled WGS sequence"/>
</dbReference>
<feature type="domain" description="Transcription factor CBF/NF-Y/archaeal histone" evidence="4">
    <location>
        <begin position="13"/>
        <end position="71"/>
    </location>
</feature>
<dbReference type="EMBL" id="CAJOAX010000112">
    <property type="protein sequence ID" value="CAF3512352.1"/>
    <property type="molecule type" value="Genomic_DNA"/>
</dbReference>
<dbReference type="Proteomes" id="UP000663889">
    <property type="component" value="Unassembled WGS sequence"/>
</dbReference>
<evidence type="ECO:0000313" key="8">
    <source>
        <dbReference type="EMBL" id="CAF3512352.1"/>
    </source>
</evidence>
<name>A0A819J5Q1_9BILA</name>
<dbReference type="InterPro" id="IPR009072">
    <property type="entry name" value="Histone-fold"/>
</dbReference>
<gene>
    <name evidence="9" type="ORF">FNK824_LOCUS13710</name>
    <name evidence="10" type="ORF">JBS370_LOCUS22146</name>
    <name evidence="8" type="ORF">OTI717_LOCUS2333</name>
    <name evidence="5" type="ORF">RFH988_LOCUS3167</name>
    <name evidence="7" type="ORF">SEV965_LOCUS32704</name>
    <name evidence="6" type="ORF">ZHD862_LOCUS6357</name>
</gene>
<evidence type="ECO:0000313" key="5">
    <source>
        <dbReference type="EMBL" id="CAF0786083.1"/>
    </source>
</evidence>
<evidence type="ECO:0000313" key="10">
    <source>
        <dbReference type="EMBL" id="CAF3925136.1"/>
    </source>
</evidence>
<comment type="caution">
    <text evidence="10">The sequence shown here is derived from an EMBL/GenBank/DDBJ whole genome shotgun (WGS) entry which is preliminary data.</text>
</comment>
<proteinExistence type="predicted"/>
<dbReference type="OrthoDB" id="653904at2759"/>
<dbReference type="EMBL" id="CAJOBE010001821">
    <property type="protein sequence ID" value="CAF3777248.1"/>
    <property type="molecule type" value="Genomic_DNA"/>
</dbReference>
<dbReference type="Proteomes" id="UP000663874">
    <property type="component" value="Unassembled WGS sequence"/>
</dbReference>
<feature type="compositionally biased region" description="Acidic residues" evidence="3">
    <location>
        <begin position="168"/>
        <end position="193"/>
    </location>
</feature>
<comment type="subcellular location">
    <subcellularLocation>
        <location evidence="1">Nucleus</location>
    </subcellularLocation>
</comment>
<evidence type="ECO:0000313" key="9">
    <source>
        <dbReference type="EMBL" id="CAF3777248.1"/>
    </source>
</evidence>
<dbReference type="EMBL" id="CAJNOT010000177">
    <property type="protein sequence ID" value="CAF0880430.1"/>
    <property type="molecule type" value="Genomic_DNA"/>
</dbReference>
<evidence type="ECO:0000256" key="2">
    <source>
        <dbReference type="ARBA" id="ARBA00023242"/>
    </source>
</evidence>
<evidence type="ECO:0000259" key="4">
    <source>
        <dbReference type="Pfam" id="PF00808"/>
    </source>
</evidence>
<dbReference type="Proteomes" id="UP000663823">
    <property type="component" value="Unassembled WGS sequence"/>
</dbReference>
<dbReference type="GO" id="GO:0001046">
    <property type="term" value="F:core promoter sequence-specific DNA binding"/>
    <property type="evidence" value="ECO:0007669"/>
    <property type="project" value="TreeGrafter"/>
</dbReference>
<accession>A0A819J5Q1</accession>
<organism evidence="10 11">
    <name type="scientific">Rotaria sordida</name>
    <dbReference type="NCBI Taxonomy" id="392033"/>
    <lineage>
        <taxon>Eukaryota</taxon>
        <taxon>Metazoa</taxon>
        <taxon>Spiralia</taxon>
        <taxon>Gnathifera</taxon>
        <taxon>Rotifera</taxon>
        <taxon>Eurotatoria</taxon>
        <taxon>Bdelloidea</taxon>
        <taxon>Philodinida</taxon>
        <taxon>Philodinidae</taxon>
        <taxon>Rotaria</taxon>
    </lineage>
</organism>
<evidence type="ECO:0000256" key="1">
    <source>
        <dbReference type="ARBA" id="ARBA00004123"/>
    </source>
</evidence>
<reference evidence="10" key="1">
    <citation type="submission" date="2021-02" db="EMBL/GenBank/DDBJ databases">
        <authorList>
            <person name="Nowell W R."/>
        </authorList>
    </citation>
    <scope>NUCLEOTIDE SEQUENCE</scope>
</reference>
<protein>
    <recommendedName>
        <fullName evidence="4">Transcription factor CBF/NF-Y/archaeal histone domain-containing protein</fullName>
    </recommendedName>
</protein>
<dbReference type="GO" id="GO:0016251">
    <property type="term" value="F:RNA polymerase II general transcription initiation factor activity"/>
    <property type="evidence" value="ECO:0007669"/>
    <property type="project" value="TreeGrafter"/>
</dbReference>
<dbReference type="InterPro" id="IPR050568">
    <property type="entry name" value="Transcr_DNA_Rep_Reg"/>
</dbReference>
<dbReference type="GO" id="GO:0046982">
    <property type="term" value="F:protein heterodimerization activity"/>
    <property type="evidence" value="ECO:0007669"/>
    <property type="project" value="InterPro"/>
</dbReference>
<feature type="region of interest" description="Disordered" evidence="3">
    <location>
        <begin position="163"/>
        <end position="202"/>
    </location>
</feature>
<evidence type="ECO:0000313" key="7">
    <source>
        <dbReference type="EMBL" id="CAF1430214.1"/>
    </source>
</evidence>
<dbReference type="InterPro" id="IPR003958">
    <property type="entry name" value="CBFA_NFYB_domain"/>
</dbReference>
<dbReference type="SUPFAM" id="SSF47113">
    <property type="entry name" value="Histone-fold"/>
    <property type="match status" value="1"/>
</dbReference>
<dbReference type="Proteomes" id="UP000663864">
    <property type="component" value="Unassembled WGS sequence"/>
</dbReference>
<dbReference type="EMBL" id="CAJNOU010004180">
    <property type="protein sequence ID" value="CAF1430214.1"/>
    <property type="molecule type" value="Genomic_DNA"/>
</dbReference>
<dbReference type="Proteomes" id="UP000663836">
    <property type="component" value="Unassembled WGS sequence"/>
</dbReference>